<dbReference type="EMBL" id="BLKS01000001">
    <property type="protein sequence ID" value="GFG50549.1"/>
    <property type="molecule type" value="Genomic_DNA"/>
</dbReference>
<dbReference type="AlphaFoldDB" id="A0A7I9VZA9"/>
<accession>A0A7I9VZA9</accession>
<proteinExistence type="predicted"/>
<dbReference type="Proteomes" id="UP000465302">
    <property type="component" value="Unassembled WGS sequence"/>
</dbReference>
<protein>
    <submittedName>
        <fullName evidence="1">Uncharacterized protein</fullName>
    </submittedName>
</protein>
<name>A0A7I9VZA9_MYCAG</name>
<evidence type="ECO:0000313" key="2">
    <source>
        <dbReference type="Proteomes" id="UP000465302"/>
    </source>
</evidence>
<gene>
    <name evidence="1" type="ORF">MAGR_19900</name>
</gene>
<comment type="caution">
    <text evidence="1">The sequence shown here is derived from an EMBL/GenBank/DDBJ whole genome shotgun (WGS) entry which is preliminary data.</text>
</comment>
<organism evidence="1 2">
    <name type="scientific">Mycolicibacterium agri</name>
    <name type="common">Mycobacterium agri</name>
    <dbReference type="NCBI Taxonomy" id="36811"/>
    <lineage>
        <taxon>Bacteria</taxon>
        <taxon>Bacillati</taxon>
        <taxon>Actinomycetota</taxon>
        <taxon>Actinomycetes</taxon>
        <taxon>Mycobacteriales</taxon>
        <taxon>Mycobacteriaceae</taxon>
        <taxon>Mycolicibacterium</taxon>
    </lineage>
</organism>
<sequence>MCPLRGRLACFLPLDDQVGLPLVVSCDILTDPSRTHAMVADTTTRACLTEAARTFASHLVDPSQPWFQRGWDLLTMTEDPRSVVASGSNGADRAFMEGLRDHLSTADLPFSISPIPVPEGDWLCQLELAPAGRFEVAPPGEGWSCRAY</sequence>
<evidence type="ECO:0000313" key="1">
    <source>
        <dbReference type="EMBL" id="GFG50549.1"/>
    </source>
</evidence>
<reference evidence="1 2" key="1">
    <citation type="journal article" date="2019" name="Emerg. Microbes Infect.">
        <title>Comprehensive subspecies identification of 175 nontuberculous mycobacteria species based on 7547 genomic profiles.</title>
        <authorList>
            <person name="Matsumoto Y."/>
            <person name="Kinjo T."/>
            <person name="Motooka D."/>
            <person name="Nabeya D."/>
            <person name="Jung N."/>
            <person name="Uechi K."/>
            <person name="Horii T."/>
            <person name="Iida T."/>
            <person name="Fujita J."/>
            <person name="Nakamura S."/>
        </authorList>
    </citation>
    <scope>NUCLEOTIDE SEQUENCE [LARGE SCALE GENOMIC DNA]</scope>
    <source>
        <strain evidence="1 2">JCM 6377</strain>
    </source>
</reference>